<keyword evidence="5" id="KW-1185">Reference proteome</keyword>
<protein>
    <submittedName>
        <fullName evidence="4">Rpn family recombination-promoting nuclease/putative transposase</fullName>
    </submittedName>
</protein>
<dbReference type="Proteomes" id="UP001459714">
    <property type="component" value="Unassembled WGS sequence"/>
</dbReference>
<feature type="domain" description="Transposase (putative) YhgA-like" evidence="2">
    <location>
        <begin position="5"/>
        <end position="209"/>
    </location>
</feature>
<dbReference type="InterPro" id="IPR006842">
    <property type="entry name" value="Transposase_31"/>
</dbReference>
<evidence type="ECO:0000259" key="3">
    <source>
        <dbReference type="Pfam" id="PF14261"/>
    </source>
</evidence>
<accession>A0ABU9K088</accession>
<evidence type="ECO:0000313" key="5">
    <source>
        <dbReference type="Proteomes" id="UP001459714"/>
    </source>
</evidence>
<dbReference type="EMBL" id="JBBYAK010000001">
    <property type="protein sequence ID" value="MEL3958521.1"/>
    <property type="molecule type" value="Genomic_DNA"/>
</dbReference>
<dbReference type="InterPro" id="IPR051699">
    <property type="entry name" value="Rpn/YhgA-like_nuclease"/>
</dbReference>
<name>A0ABU9K088_9BACI</name>
<dbReference type="Pfam" id="PF14261">
    <property type="entry name" value="DUF4351"/>
    <property type="match status" value="1"/>
</dbReference>
<dbReference type="InterPro" id="IPR010106">
    <property type="entry name" value="RpnA"/>
</dbReference>
<comment type="similarity">
    <text evidence="1">Belongs to the Rpn/YhgA-like nuclease family.</text>
</comment>
<dbReference type="RefSeq" id="WP_251246023.1">
    <property type="nucleotide sequence ID" value="NZ_CP155466.1"/>
</dbReference>
<sequence length="343" mass="40063">MKVQNPHDKFFRETMGNVPTAKEFLHHYLPKNILQVIDLDTIEVQKDSFINKEFKDYFSDLVFRVVISGKEGYISFLFEHKSYPDKAIAIQLLKYMAEIWETKMKKEEVNELPIVIPLVVYHGESKWRFPLHLGGFLNGFEEMPQHVKEYLPNFHYLLYDLSDYSDEEIKGNAQLRIMLKLLRDVATKSTEEFLRSFYEASHALLEIEDKQKGIEFFEITLRYVFNAVRDLTKKDMEQIVRQIETTFPEGSEVAMTLADILREEGMQEGLEKGIKEGLEKGRQEGASQALAKTALNQLTEKFGALPEHLKENIRQADLATLENILQNIFKYQSLDEVKKFLKH</sequence>
<reference evidence="4 5" key="1">
    <citation type="submission" date="2024-03" db="EMBL/GenBank/DDBJ databases">
        <title>Bacilli Hybrid Assemblies.</title>
        <authorList>
            <person name="Kovac J."/>
        </authorList>
    </citation>
    <scope>NUCLEOTIDE SEQUENCE [LARGE SCALE GENOMIC DNA]</scope>
    <source>
        <strain evidence="4 5">FSL M8-0022</strain>
    </source>
</reference>
<feature type="domain" description="DUF4351" evidence="3">
    <location>
        <begin position="283"/>
        <end position="341"/>
    </location>
</feature>
<evidence type="ECO:0000259" key="2">
    <source>
        <dbReference type="Pfam" id="PF04754"/>
    </source>
</evidence>
<dbReference type="Pfam" id="PF04754">
    <property type="entry name" value="Transposase_31"/>
    <property type="match status" value="1"/>
</dbReference>
<organism evidence="4 5">
    <name type="scientific">Caldifermentibacillus hisashii</name>
    <dbReference type="NCBI Taxonomy" id="996558"/>
    <lineage>
        <taxon>Bacteria</taxon>
        <taxon>Bacillati</taxon>
        <taxon>Bacillota</taxon>
        <taxon>Bacilli</taxon>
        <taxon>Bacillales</taxon>
        <taxon>Bacillaceae</taxon>
        <taxon>Caldifermentibacillus</taxon>
    </lineage>
</organism>
<evidence type="ECO:0000313" key="4">
    <source>
        <dbReference type="EMBL" id="MEL3958521.1"/>
    </source>
</evidence>
<gene>
    <name evidence="4" type="ORF">NST17_15260</name>
</gene>
<proteinExistence type="inferred from homology"/>
<dbReference type="NCBIfam" id="TIGR01784">
    <property type="entry name" value="T_den_put_tspse"/>
    <property type="match status" value="1"/>
</dbReference>
<evidence type="ECO:0000256" key="1">
    <source>
        <dbReference type="ARBA" id="ARBA00009787"/>
    </source>
</evidence>
<comment type="caution">
    <text evidence="4">The sequence shown here is derived from an EMBL/GenBank/DDBJ whole genome shotgun (WGS) entry which is preliminary data.</text>
</comment>
<dbReference type="InterPro" id="IPR025587">
    <property type="entry name" value="DUF4351"/>
</dbReference>
<dbReference type="PANTHER" id="PTHR34611:SF2">
    <property type="entry name" value="INACTIVE RECOMBINATION-PROMOTING NUCLEASE-LIKE PROTEIN RPNE-RELATED"/>
    <property type="match status" value="1"/>
</dbReference>
<dbReference type="PANTHER" id="PTHR34611">
    <property type="match status" value="1"/>
</dbReference>